<feature type="transmembrane region" description="Helical" evidence="6">
    <location>
        <begin position="251"/>
        <end position="267"/>
    </location>
</feature>
<reference evidence="7 8" key="1">
    <citation type="journal article" date="2016" name="Nat. Commun.">
        <title>Thousands of microbial genomes shed light on interconnected biogeochemical processes in an aquifer system.</title>
        <authorList>
            <person name="Anantharaman K."/>
            <person name="Brown C.T."/>
            <person name="Hug L.A."/>
            <person name="Sharon I."/>
            <person name="Castelle C.J."/>
            <person name="Probst A.J."/>
            <person name="Thomas B.C."/>
            <person name="Singh A."/>
            <person name="Wilkins M.J."/>
            <person name="Karaoz U."/>
            <person name="Brodie E.L."/>
            <person name="Williams K.H."/>
            <person name="Hubbard S.S."/>
            <person name="Banfield J.F."/>
        </authorList>
    </citation>
    <scope>NUCLEOTIDE SEQUENCE [LARGE SCALE GENOMIC DNA]</scope>
</reference>
<dbReference type="InterPro" id="IPR004923">
    <property type="entry name" value="FTR1/Fip1/EfeU"/>
</dbReference>
<dbReference type="Proteomes" id="UP000177268">
    <property type="component" value="Unassembled WGS sequence"/>
</dbReference>
<comment type="caution">
    <text evidence="7">The sequence shown here is derived from an EMBL/GenBank/DDBJ whole genome shotgun (WGS) entry which is preliminary data.</text>
</comment>
<feature type="transmembrane region" description="Helical" evidence="6">
    <location>
        <begin position="12"/>
        <end position="30"/>
    </location>
</feature>
<protein>
    <recommendedName>
        <fullName evidence="9">Iron permease</fullName>
    </recommendedName>
</protein>
<gene>
    <name evidence="7" type="ORF">A2Z00_00720</name>
</gene>
<sequence length="275" mass="30458">MLPALLISLREVIEASLIVATMLGVLAKLGHTKSIRTVWLGTCSAILASLLILGLGSALGLKLQQLYSGKTEATIEGMLMMLSAIFVTWAVFFLHTYFAHNKVLLLQKIRPTLEKEEQNGIFILAFTAVFREGLEIVLFLSTIYLSSNPVQILSGVGLGLFVGVTLSFMLFSATIRLPVFHAFRITSGLLILFAAGLLARGLGELMEAGVVTVWKQLPDITFGFLPNDTSFLGHMIQTIFGITKSMHTTQLTVYLFYIIGMSWWVFFRKNYRKLA</sequence>
<keyword evidence="3 6" id="KW-0812">Transmembrane</keyword>
<evidence type="ECO:0000256" key="1">
    <source>
        <dbReference type="ARBA" id="ARBA00004141"/>
    </source>
</evidence>
<dbReference type="EMBL" id="MFIZ01000019">
    <property type="protein sequence ID" value="OGG11697.1"/>
    <property type="molecule type" value="Genomic_DNA"/>
</dbReference>
<evidence type="ECO:0000256" key="6">
    <source>
        <dbReference type="SAM" id="Phobius"/>
    </source>
</evidence>
<organism evidence="7 8">
    <name type="scientific">Candidatus Gottesmanbacteria bacterium RBG_13_45_10</name>
    <dbReference type="NCBI Taxonomy" id="1798370"/>
    <lineage>
        <taxon>Bacteria</taxon>
        <taxon>Candidatus Gottesmaniibacteriota</taxon>
    </lineage>
</organism>
<dbReference type="AlphaFoldDB" id="A0A1F5ZHW8"/>
<name>A0A1F5ZHW8_9BACT</name>
<evidence type="ECO:0000313" key="8">
    <source>
        <dbReference type="Proteomes" id="UP000177268"/>
    </source>
</evidence>
<feature type="transmembrane region" description="Helical" evidence="6">
    <location>
        <begin position="37"/>
        <end position="59"/>
    </location>
</feature>
<evidence type="ECO:0000256" key="2">
    <source>
        <dbReference type="ARBA" id="ARBA00008333"/>
    </source>
</evidence>
<evidence type="ECO:0000313" key="7">
    <source>
        <dbReference type="EMBL" id="OGG11697.1"/>
    </source>
</evidence>
<keyword evidence="5 6" id="KW-0472">Membrane</keyword>
<dbReference type="GO" id="GO:0033573">
    <property type="term" value="C:high-affinity iron permease complex"/>
    <property type="evidence" value="ECO:0007669"/>
    <property type="project" value="InterPro"/>
</dbReference>
<feature type="transmembrane region" description="Helical" evidence="6">
    <location>
        <begin position="120"/>
        <end position="144"/>
    </location>
</feature>
<evidence type="ECO:0000256" key="4">
    <source>
        <dbReference type="ARBA" id="ARBA00022989"/>
    </source>
</evidence>
<dbReference type="GO" id="GO:0015093">
    <property type="term" value="F:ferrous iron transmembrane transporter activity"/>
    <property type="evidence" value="ECO:0007669"/>
    <property type="project" value="TreeGrafter"/>
</dbReference>
<evidence type="ECO:0008006" key="9">
    <source>
        <dbReference type="Google" id="ProtNLM"/>
    </source>
</evidence>
<feature type="transmembrane region" description="Helical" evidence="6">
    <location>
        <begin position="150"/>
        <end position="171"/>
    </location>
</feature>
<evidence type="ECO:0000256" key="3">
    <source>
        <dbReference type="ARBA" id="ARBA00022692"/>
    </source>
</evidence>
<comment type="subcellular location">
    <subcellularLocation>
        <location evidence="1">Membrane</location>
        <topology evidence="1">Multi-pass membrane protein</topology>
    </subcellularLocation>
</comment>
<comment type="similarity">
    <text evidence="2">Belongs to the oxidase-dependent Fe transporter (OFeT) (TC 9.A.10.1) family.</text>
</comment>
<dbReference type="STRING" id="1798370.A2Z00_00720"/>
<accession>A0A1F5ZHW8</accession>
<evidence type="ECO:0000256" key="5">
    <source>
        <dbReference type="ARBA" id="ARBA00023136"/>
    </source>
</evidence>
<proteinExistence type="inferred from homology"/>
<dbReference type="PANTHER" id="PTHR31632">
    <property type="entry name" value="IRON TRANSPORTER FTH1"/>
    <property type="match status" value="1"/>
</dbReference>
<keyword evidence="4 6" id="KW-1133">Transmembrane helix</keyword>
<dbReference type="Pfam" id="PF03239">
    <property type="entry name" value="FTR1"/>
    <property type="match status" value="1"/>
</dbReference>
<feature type="transmembrane region" description="Helical" evidence="6">
    <location>
        <begin position="79"/>
        <end position="99"/>
    </location>
</feature>
<dbReference type="PANTHER" id="PTHR31632:SF2">
    <property type="entry name" value="PLASMA MEMBRANE IRON PERMEASE"/>
    <property type="match status" value="1"/>
</dbReference>
<feature type="transmembrane region" description="Helical" evidence="6">
    <location>
        <begin position="183"/>
        <end position="202"/>
    </location>
</feature>